<keyword evidence="4" id="KW-1185">Reference proteome</keyword>
<proteinExistence type="predicted"/>
<protein>
    <recommendedName>
        <fullName evidence="2">Inner membrane protein YgaP-like transmembrane domain-containing protein</fullName>
    </recommendedName>
</protein>
<reference evidence="3 4" key="1">
    <citation type="submission" date="2013-02" db="EMBL/GenBank/DDBJ databases">
        <title>The complete genome sequence of Corynebacterium vitaeruminis DSM 20294.</title>
        <authorList>
            <person name="Ruckert C."/>
            <person name="Albersmeier A."/>
            <person name="Kalinowski J."/>
        </authorList>
    </citation>
    <scope>NUCLEOTIDE SEQUENCE [LARGE SCALE GENOMIC DNA]</scope>
    <source>
        <strain evidence="4">ATCC 10234</strain>
    </source>
</reference>
<keyword evidence="1" id="KW-0812">Transmembrane</keyword>
<keyword evidence="1" id="KW-0472">Membrane</keyword>
<dbReference type="Pfam" id="PF11127">
    <property type="entry name" value="YgaP-like_TM"/>
    <property type="match status" value="1"/>
</dbReference>
<name>W5XZ20_9CORY</name>
<gene>
    <name evidence="3" type="ORF">B843_02465</name>
</gene>
<evidence type="ECO:0000259" key="2">
    <source>
        <dbReference type="Pfam" id="PF11127"/>
    </source>
</evidence>
<dbReference type="AlphaFoldDB" id="W5XZ20"/>
<dbReference type="HOGENOM" id="CLU_176022_3_1_11"/>
<accession>W5XZ20</accession>
<feature type="domain" description="Inner membrane protein YgaP-like transmembrane" evidence="2">
    <location>
        <begin position="1"/>
        <end position="64"/>
    </location>
</feature>
<dbReference type="RefSeq" id="WP_025251944.1">
    <property type="nucleotide sequence ID" value="NZ_CP004353.1"/>
</dbReference>
<feature type="transmembrane region" description="Helical" evidence="1">
    <location>
        <begin position="12"/>
        <end position="29"/>
    </location>
</feature>
<keyword evidence="1" id="KW-1133">Transmembrane helix</keyword>
<feature type="transmembrane region" description="Helical" evidence="1">
    <location>
        <begin position="35"/>
        <end position="59"/>
    </location>
</feature>
<evidence type="ECO:0000313" key="4">
    <source>
        <dbReference type="Proteomes" id="UP000019222"/>
    </source>
</evidence>
<dbReference type="Proteomes" id="UP000019222">
    <property type="component" value="Chromosome"/>
</dbReference>
<organism evidence="3 4">
    <name type="scientific">Corynebacterium vitaeruminis DSM 20294</name>
    <dbReference type="NCBI Taxonomy" id="1224164"/>
    <lineage>
        <taxon>Bacteria</taxon>
        <taxon>Bacillati</taxon>
        <taxon>Actinomycetota</taxon>
        <taxon>Actinomycetes</taxon>
        <taxon>Mycobacteriales</taxon>
        <taxon>Corynebacteriaceae</taxon>
        <taxon>Corynebacterium</taxon>
    </lineage>
</organism>
<dbReference type="InterPro" id="IPR021309">
    <property type="entry name" value="YgaP-like_TM"/>
</dbReference>
<evidence type="ECO:0000256" key="1">
    <source>
        <dbReference type="SAM" id="Phobius"/>
    </source>
</evidence>
<dbReference type="EMBL" id="CP004353">
    <property type="protein sequence ID" value="AHI21885.1"/>
    <property type="molecule type" value="Genomic_DNA"/>
</dbReference>
<dbReference type="eggNOG" id="ENOG50314M2">
    <property type="taxonomic scope" value="Bacteria"/>
</dbReference>
<dbReference type="KEGG" id="cvt:B843_02465"/>
<dbReference type="PATRIC" id="fig|1224164.3.peg.486"/>
<sequence length="65" mass="7080">MNVNESSTDRWIRGVLAIVLLVASYMVGMSKVGGIILLILALIAGFTAVVGFCPLYRLFNFSTKK</sequence>
<evidence type="ECO:0000313" key="3">
    <source>
        <dbReference type="EMBL" id="AHI21885.1"/>
    </source>
</evidence>